<name>A0A937CNX0_9HYPH</name>
<dbReference type="EMBL" id="JAEQNC010000012">
    <property type="protein sequence ID" value="MBL0374241.1"/>
    <property type="molecule type" value="Genomic_DNA"/>
</dbReference>
<dbReference type="AlphaFoldDB" id="A0A937CNX0"/>
<evidence type="ECO:0008006" key="3">
    <source>
        <dbReference type="Google" id="ProtNLM"/>
    </source>
</evidence>
<dbReference type="RefSeq" id="WP_201662260.1">
    <property type="nucleotide sequence ID" value="NZ_JAEQNC010000012.1"/>
</dbReference>
<evidence type="ECO:0000313" key="1">
    <source>
        <dbReference type="EMBL" id="MBL0374241.1"/>
    </source>
</evidence>
<reference evidence="1" key="1">
    <citation type="submission" date="2021-01" db="EMBL/GenBank/DDBJ databases">
        <title>Rhizobium sp. strain KVB221 16S ribosomal RNA gene Genome sequencing and assembly.</title>
        <authorList>
            <person name="Kang M."/>
        </authorList>
    </citation>
    <scope>NUCLEOTIDE SEQUENCE</scope>
    <source>
        <strain evidence="1">KVB221</strain>
    </source>
</reference>
<keyword evidence="2" id="KW-1185">Reference proteome</keyword>
<accession>A0A937CNX0</accession>
<sequence>MSVMVVIRFPVAHSAVVEWASKNSELLDPIVKLFDKHKRISHRAATSATEFVDFDEWPSAEAYAAFKAEAGPYIEKFETAFGHRSTDAIYEMVE</sequence>
<comment type="caution">
    <text evidence="1">The sequence shown here is derived from an EMBL/GenBank/DDBJ whole genome shotgun (WGS) entry which is preliminary data.</text>
</comment>
<proteinExistence type="predicted"/>
<gene>
    <name evidence="1" type="ORF">JJB09_19635</name>
</gene>
<organism evidence="1 2">
    <name type="scientific">Rhizobium setariae</name>
    <dbReference type="NCBI Taxonomy" id="2801340"/>
    <lineage>
        <taxon>Bacteria</taxon>
        <taxon>Pseudomonadati</taxon>
        <taxon>Pseudomonadota</taxon>
        <taxon>Alphaproteobacteria</taxon>
        <taxon>Hyphomicrobiales</taxon>
        <taxon>Rhizobiaceae</taxon>
        <taxon>Rhizobium/Agrobacterium group</taxon>
        <taxon>Rhizobium</taxon>
    </lineage>
</organism>
<dbReference type="Proteomes" id="UP000633219">
    <property type="component" value="Unassembled WGS sequence"/>
</dbReference>
<evidence type="ECO:0000313" key="2">
    <source>
        <dbReference type="Proteomes" id="UP000633219"/>
    </source>
</evidence>
<protein>
    <recommendedName>
        <fullName evidence="3">Antibiotic biosynthesis monooxygenase</fullName>
    </recommendedName>
</protein>